<name>A0ABX2QA85_9HYPH</name>
<accession>A0ABX2QA85</accession>
<sequence length="76" mass="8541">MAHISSPRQDFTSDRHLECEDALEGPFQQIVWQAMQAGWDEVEVCTAVAMLADHHILASYESQTAVDAGKIGRKRR</sequence>
<protein>
    <submittedName>
        <fullName evidence="1">Uncharacterized protein</fullName>
    </submittedName>
</protein>
<dbReference type="Proteomes" id="UP000659172">
    <property type="component" value="Unassembled WGS sequence"/>
</dbReference>
<dbReference type="EMBL" id="JABXYK010000002">
    <property type="protein sequence ID" value="NVP54642.1"/>
    <property type="molecule type" value="Genomic_DNA"/>
</dbReference>
<keyword evidence="2" id="KW-1185">Reference proteome</keyword>
<proteinExistence type="predicted"/>
<organism evidence="1 2">
    <name type="scientific">Mycoplana rhizolycopersici</name>
    <dbReference type="NCBI Taxonomy" id="2746702"/>
    <lineage>
        <taxon>Bacteria</taxon>
        <taxon>Pseudomonadati</taxon>
        <taxon>Pseudomonadota</taxon>
        <taxon>Alphaproteobacteria</taxon>
        <taxon>Hyphomicrobiales</taxon>
        <taxon>Rhizobiaceae</taxon>
        <taxon>Mycoplana</taxon>
    </lineage>
</organism>
<reference evidence="1 2" key="1">
    <citation type="submission" date="2020-06" db="EMBL/GenBank/DDBJ databases">
        <title>Rhizobium sp.nov. isolated from the tomato plant.</title>
        <authorList>
            <person name="Thin K.K."/>
            <person name="Zhang X."/>
            <person name="He S."/>
        </authorList>
    </citation>
    <scope>NUCLEOTIDE SEQUENCE [LARGE SCALE GENOMIC DNA]</scope>
    <source>
        <strain evidence="1 2">DBTS2</strain>
    </source>
</reference>
<evidence type="ECO:0000313" key="1">
    <source>
        <dbReference type="EMBL" id="NVP54642.1"/>
    </source>
</evidence>
<comment type="caution">
    <text evidence="1">The sequence shown here is derived from an EMBL/GenBank/DDBJ whole genome shotgun (WGS) entry which is preliminary data.</text>
</comment>
<evidence type="ECO:0000313" key="2">
    <source>
        <dbReference type="Proteomes" id="UP000659172"/>
    </source>
</evidence>
<gene>
    <name evidence="1" type="ORF">HV823_05155</name>
</gene>
<dbReference type="RefSeq" id="WP_176948639.1">
    <property type="nucleotide sequence ID" value="NZ_JABXYK010000002.1"/>
</dbReference>